<dbReference type="EMBL" id="JAUFQH010000008">
    <property type="protein sequence ID" value="MDN3620002.1"/>
    <property type="molecule type" value="Genomic_DNA"/>
</dbReference>
<dbReference type="CDD" id="cd08977">
    <property type="entry name" value="SusD"/>
    <property type="match status" value="1"/>
</dbReference>
<evidence type="ECO:0000259" key="6">
    <source>
        <dbReference type="Pfam" id="PF14322"/>
    </source>
</evidence>
<evidence type="ECO:0000256" key="3">
    <source>
        <dbReference type="ARBA" id="ARBA00023136"/>
    </source>
</evidence>
<evidence type="ECO:0000256" key="2">
    <source>
        <dbReference type="ARBA" id="ARBA00022729"/>
    </source>
</evidence>
<dbReference type="PROSITE" id="PS51257">
    <property type="entry name" value="PROKAR_LIPOPROTEIN"/>
    <property type="match status" value="1"/>
</dbReference>
<dbReference type="InterPro" id="IPR033985">
    <property type="entry name" value="SusD-like_N"/>
</dbReference>
<evidence type="ECO:0000259" key="5">
    <source>
        <dbReference type="Pfam" id="PF07980"/>
    </source>
</evidence>
<keyword evidence="4" id="KW-0998">Cell outer membrane</keyword>
<comment type="caution">
    <text evidence="7">The sequence shown here is derived from an EMBL/GenBank/DDBJ whole genome shotgun (WGS) entry which is preliminary data.</text>
</comment>
<dbReference type="AlphaFoldDB" id="A0AAJ1QXM2"/>
<gene>
    <name evidence="7" type="ORF">QWY81_11110</name>
</gene>
<dbReference type="Pfam" id="PF14322">
    <property type="entry name" value="SusD-like_3"/>
    <property type="match status" value="1"/>
</dbReference>
<evidence type="ECO:0000313" key="8">
    <source>
        <dbReference type="Proteomes" id="UP001228636"/>
    </source>
</evidence>
<proteinExistence type="predicted"/>
<reference evidence="7 8" key="1">
    <citation type="journal article" date="2014" name="Int. J. Syst. Evol. Microbiol.">
        <title>Complete genome sequence of Corynebacterium casei LMG S-19264T (=DSM 44701T), isolated from a smear-ripened cheese.</title>
        <authorList>
            <consortium name="US DOE Joint Genome Institute (JGI-PGF)"/>
            <person name="Walter F."/>
            <person name="Albersmeier A."/>
            <person name="Kalinowski J."/>
            <person name="Ruckert C."/>
        </authorList>
    </citation>
    <scope>NUCLEOTIDE SEQUENCE [LARGE SCALE GENOMIC DNA]</scope>
    <source>
        <strain evidence="7 8">CECT 8670</strain>
    </source>
</reference>
<evidence type="ECO:0000313" key="7">
    <source>
        <dbReference type="EMBL" id="MDN3620002.1"/>
    </source>
</evidence>
<dbReference type="Proteomes" id="UP001228636">
    <property type="component" value="Unassembled WGS sequence"/>
</dbReference>
<evidence type="ECO:0000256" key="1">
    <source>
        <dbReference type="ARBA" id="ARBA00004442"/>
    </source>
</evidence>
<evidence type="ECO:0000256" key="4">
    <source>
        <dbReference type="ARBA" id="ARBA00023237"/>
    </source>
</evidence>
<feature type="domain" description="RagB/SusD" evidence="5">
    <location>
        <begin position="326"/>
        <end position="455"/>
    </location>
</feature>
<accession>A0AAJ1QXM2</accession>
<dbReference type="GO" id="GO:0009279">
    <property type="term" value="C:cell outer membrane"/>
    <property type="evidence" value="ECO:0007669"/>
    <property type="project" value="UniProtKB-SubCell"/>
</dbReference>
<sequence length="488" mass="54646">MKLYNNIKTYIKYSLLVVIITMVSCSDNLDSKSFGEPVLEDFYTNPVQAEQALIATYSSLRELYGTNFWAVMGTDMVFGEIGTDDFIKGGRTAENNAPLFERDKWAISTTNPIMAELWKVSYKGILYANLVIENVPNITFDDTERKKEILAEAHFLRAFYYLNLVNSFGGVPIIDRPLGIGEYNVPRATKEASYTFIEDDLKIAIADLPSRLSQGSDYTGRADKGAALGMMMRVSLYQNKMSQVETYGNQLFALGFELTPDYSTIFEPEGEWNSGSLFEISFLSDATASGSGIPQRVSPNSNKGGGFVQARDGLRNEYEANDPRLDATLYFSDATYGTDWYVRKYAWAPYTKYEIPTTSRSKNSSNNVRIIRLADAYLMYAEAIYSTNPAEAIKYVNKVRTRARGTALPTVVPDLLGTLSGQPLLDAIYHERRVELAGEGFRFHDLVRTGRAEALLSPYGFVEGKHEVMPIPLDQVTLSEGVLEQNNY</sequence>
<keyword evidence="3" id="KW-0472">Membrane</keyword>
<comment type="subcellular location">
    <subcellularLocation>
        <location evidence="1">Cell outer membrane</location>
    </subcellularLocation>
</comment>
<dbReference type="InterPro" id="IPR012944">
    <property type="entry name" value="SusD_RagB_dom"/>
</dbReference>
<name>A0AAJ1QXM2_9FLAO</name>
<dbReference type="Pfam" id="PF07980">
    <property type="entry name" value="SusD_RagB"/>
    <property type="match status" value="1"/>
</dbReference>
<keyword evidence="2" id="KW-0732">Signal</keyword>
<organism evidence="7 8">
    <name type="scientific">Polaribacter sejongensis</name>
    <dbReference type="NCBI Taxonomy" id="985043"/>
    <lineage>
        <taxon>Bacteria</taxon>
        <taxon>Pseudomonadati</taxon>
        <taxon>Bacteroidota</taxon>
        <taxon>Flavobacteriia</taxon>
        <taxon>Flavobacteriales</taxon>
        <taxon>Flavobacteriaceae</taxon>
    </lineage>
</organism>
<protein>
    <submittedName>
        <fullName evidence="7">RagB/SusD family nutrient uptake outer membrane protein</fullName>
    </submittedName>
</protein>
<dbReference type="RefSeq" id="WP_218598473.1">
    <property type="nucleotide sequence ID" value="NZ_CP103460.1"/>
</dbReference>
<feature type="domain" description="SusD-like N-terminal" evidence="6">
    <location>
        <begin position="102"/>
        <end position="236"/>
    </location>
</feature>